<evidence type="ECO:0008006" key="4">
    <source>
        <dbReference type="Google" id="ProtNLM"/>
    </source>
</evidence>
<feature type="transmembrane region" description="Helical" evidence="1">
    <location>
        <begin position="20"/>
        <end position="40"/>
    </location>
</feature>
<dbReference type="EMBL" id="KV427623">
    <property type="protein sequence ID" value="KZT06712.1"/>
    <property type="molecule type" value="Genomic_DNA"/>
</dbReference>
<feature type="transmembrane region" description="Helical" evidence="1">
    <location>
        <begin position="85"/>
        <end position="106"/>
    </location>
</feature>
<name>A0A165EC80_9APHY</name>
<feature type="transmembrane region" description="Helical" evidence="1">
    <location>
        <begin position="201"/>
        <end position="222"/>
    </location>
</feature>
<keyword evidence="3" id="KW-1185">Reference proteome</keyword>
<organism evidence="2 3">
    <name type="scientific">Laetiporus sulphureus 93-53</name>
    <dbReference type="NCBI Taxonomy" id="1314785"/>
    <lineage>
        <taxon>Eukaryota</taxon>
        <taxon>Fungi</taxon>
        <taxon>Dikarya</taxon>
        <taxon>Basidiomycota</taxon>
        <taxon>Agaricomycotina</taxon>
        <taxon>Agaricomycetes</taxon>
        <taxon>Polyporales</taxon>
        <taxon>Laetiporus</taxon>
    </lineage>
</organism>
<dbReference type="GeneID" id="63818390"/>
<dbReference type="InParanoid" id="A0A165EC80"/>
<protein>
    <recommendedName>
        <fullName evidence="4">G-protein coupled receptors family 1 profile domain-containing protein</fullName>
    </recommendedName>
</protein>
<evidence type="ECO:0000313" key="2">
    <source>
        <dbReference type="EMBL" id="KZT06712.1"/>
    </source>
</evidence>
<dbReference type="Proteomes" id="UP000076871">
    <property type="component" value="Unassembled WGS sequence"/>
</dbReference>
<proteinExistence type="predicted"/>
<evidence type="ECO:0000313" key="3">
    <source>
        <dbReference type="Proteomes" id="UP000076871"/>
    </source>
</evidence>
<dbReference type="AlphaFoldDB" id="A0A165EC80"/>
<reference evidence="2 3" key="1">
    <citation type="journal article" date="2016" name="Mol. Biol. Evol.">
        <title>Comparative Genomics of Early-Diverging Mushroom-Forming Fungi Provides Insights into the Origins of Lignocellulose Decay Capabilities.</title>
        <authorList>
            <person name="Nagy L.G."/>
            <person name="Riley R."/>
            <person name="Tritt A."/>
            <person name="Adam C."/>
            <person name="Daum C."/>
            <person name="Floudas D."/>
            <person name="Sun H."/>
            <person name="Yadav J.S."/>
            <person name="Pangilinan J."/>
            <person name="Larsson K.H."/>
            <person name="Matsuura K."/>
            <person name="Barry K."/>
            <person name="Labutti K."/>
            <person name="Kuo R."/>
            <person name="Ohm R.A."/>
            <person name="Bhattacharya S.S."/>
            <person name="Shirouzu T."/>
            <person name="Yoshinaga Y."/>
            <person name="Martin F.M."/>
            <person name="Grigoriev I.V."/>
            <person name="Hibbett D.S."/>
        </authorList>
    </citation>
    <scope>NUCLEOTIDE SEQUENCE [LARGE SCALE GENOMIC DNA]</scope>
    <source>
        <strain evidence="2 3">93-53</strain>
    </source>
</reference>
<feature type="transmembrane region" description="Helical" evidence="1">
    <location>
        <begin position="118"/>
        <end position="139"/>
    </location>
</feature>
<dbReference type="OrthoDB" id="2742220at2759"/>
<dbReference type="RefSeq" id="XP_040764452.1">
    <property type="nucleotide sequence ID" value="XM_040901358.1"/>
</dbReference>
<feature type="transmembrane region" description="Helical" evidence="1">
    <location>
        <begin position="52"/>
        <end position="73"/>
    </location>
</feature>
<gene>
    <name evidence="2" type="ORF">LAESUDRAFT_149429</name>
</gene>
<keyword evidence="1" id="KW-0812">Transmembrane</keyword>
<accession>A0A165EC80</accession>
<keyword evidence="1" id="KW-0472">Membrane</keyword>
<sequence length="290" mass="32848">MVDWESPEVIANCSYAFSRMLMVFLGVYGWEFLLTVRFEWQLITRRIAFKWPYVSYLAGRYSLLGNLFFLAISDSGKTARINCRAAYRFFSILGCACVIMSSMNLSVRTIIVWRHKRWIVLLLLLLHLGHWAVGITVSIQDLKTYWSGSSCVITTIPYAGTLTFYIYTLTFDSLIMLLTVRGLHMGCGHNALYELLRRQGIWYFAVTMMVNVPALVLSALHLNSIMNIILCPPAETFSVIASSRLVLSLLPDGDDDGVNDIIADSNGSFPLRKLWKSETDELTTHIVMTA</sequence>
<evidence type="ECO:0000256" key="1">
    <source>
        <dbReference type="SAM" id="Phobius"/>
    </source>
</evidence>
<keyword evidence="1" id="KW-1133">Transmembrane helix</keyword>
<feature type="transmembrane region" description="Helical" evidence="1">
    <location>
        <begin position="159"/>
        <end position="180"/>
    </location>
</feature>